<accession>A0A9D4EGL7</accession>
<dbReference type="Proteomes" id="UP000828390">
    <property type="component" value="Unassembled WGS sequence"/>
</dbReference>
<evidence type="ECO:0000313" key="2">
    <source>
        <dbReference type="Proteomes" id="UP000828390"/>
    </source>
</evidence>
<comment type="caution">
    <text evidence="1">The sequence shown here is derived from an EMBL/GenBank/DDBJ whole genome shotgun (WGS) entry which is preliminary data.</text>
</comment>
<evidence type="ECO:0000313" key="1">
    <source>
        <dbReference type="EMBL" id="KAH3779952.1"/>
    </source>
</evidence>
<dbReference type="EMBL" id="JAIWYP010000008">
    <property type="protein sequence ID" value="KAH3779952.1"/>
    <property type="molecule type" value="Genomic_DNA"/>
</dbReference>
<sequence length="69" mass="7928">MAVLSDSRQSGGFQTRGIFASQLKKNILWREGPQWLNDKSKWPSWNTAGITTVLLETEEEKEEEDDDND</sequence>
<gene>
    <name evidence="1" type="ORF">DPMN_157761</name>
</gene>
<reference evidence="1" key="1">
    <citation type="journal article" date="2019" name="bioRxiv">
        <title>The Genome of the Zebra Mussel, Dreissena polymorpha: A Resource for Invasive Species Research.</title>
        <authorList>
            <person name="McCartney M.A."/>
            <person name="Auch B."/>
            <person name="Kono T."/>
            <person name="Mallez S."/>
            <person name="Zhang Y."/>
            <person name="Obille A."/>
            <person name="Becker A."/>
            <person name="Abrahante J.E."/>
            <person name="Garbe J."/>
            <person name="Badalamenti J.P."/>
            <person name="Herman A."/>
            <person name="Mangelson H."/>
            <person name="Liachko I."/>
            <person name="Sullivan S."/>
            <person name="Sone E.D."/>
            <person name="Koren S."/>
            <person name="Silverstein K.A.T."/>
            <person name="Beckman K.B."/>
            <person name="Gohl D.M."/>
        </authorList>
    </citation>
    <scope>NUCLEOTIDE SEQUENCE</scope>
    <source>
        <strain evidence="1">Duluth1</strain>
        <tissue evidence="1">Whole animal</tissue>
    </source>
</reference>
<protein>
    <submittedName>
        <fullName evidence="1">Uncharacterized protein</fullName>
    </submittedName>
</protein>
<organism evidence="1 2">
    <name type="scientific">Dreissena polymorpha</name>
    <name type="common">Zebra mussel</name>
    <name type="synonym">Mytilus polymorpha</name>
    <dbReference type="NCBI Taxonomy" id="45954"/>
    <lineage>
        <taxon>Eukaryota</taxon>
        <taxon>Metazoa</taxon>
        <taxon>Spiralia</taxon>
        <taxon>Lophotrochozoa</taxon>
        <taxon>Mollusca</taxon>
        <taxon>Bivalvia</taxon>
        <taxon>Autobranchia</taxon>
        <taxon>Heteroconchia</taxon>
        <taxon>Euheterodonta</taxon>
        <taxon>Imparidentia</taxon>
        <taxon>Neoheterodontei</taxon>
        <taxon>Myida</taxon>
        <taxon>Dreissenoidea</taxon>
        <taxon>Dreissenidae</taxon>
        <taxon>Dreissena</taxon>
    </lineage>
</organism>
<dbReference type="AlphaFoldDB" id="A0A9D4EGL7"/>
<name>A0A9D4EGL7_DREPO</name>
<proteinExistence type="predicted"/>
<reference evidence="1" key="2">
    <citation type="submission" date="2020-11" db="EMBL/GenBank/DDBJ databases">
        <authorList>
            <person name="McCartney M.A."/>
            <person name="Auch B."/>
            <person name="Kono T."/>
            <person name="Mallez S."/>
            <person name="Becker A."/>
            <person name="Gohl D.M."/>
            <person name="Silverstein K.A.T."/>
            <person name="Koren S."/>
            <person name="Bechman K.B."/>
            <person name="Herman A."/>
            <person name="Abrahante J.E."/>
            <person name="Garbe J."/>
        </authorList>
    </citation>
    <scope>NUCLEOTIDE SEQUENCE</scope>
    <source>
        <strain evidence="1">Duluth1</strain>
        <tissue evidence="1">Whole animal</tissue>
    </source>
</reference>
<keyword evidence="2" id="KW-1185">Reference proteome</keyword>